<proteinExistence type="predicted"/>
<evidence type="ECO:0000313" key="3">
    <source>
        <dbReference type="Proteomes" id="UP000607653"/>
    </source>
</evidence>
<keyword evidence="3" id="KW-1185">Reference proteome</keyword>
<protein>
    <submittedName>
        <fullName evidence="2">Uncharacterized protein</fullName>
    </submittedName>
</protein>
<dbReference type="Proteomes" id="UP000607653">
    <property type="component" value="Unassembled WGS sequence"/>
</dbReference>
<evidence type="ECO:0000313" key="2">
    <source>
        <dbReference type="EMBL" id="DAD30519.1"/>
    </source>
</evidence>
<dbReference type="AlphaFoldDB" id="A0A822YGX2"/>
<evidence type="ECO:0000256" key="1">
    <source>
        <dbReference type="SAM" id="Phobius"/>
    </source>
</evidence>
<accession>A0A822YGX2</accession>
<keyword evidence="1" id="KW-0472">Membrane</keyword>
<reference evidence="2 3" key="1">
    <citation type="journal article" date="2020" name="Mol. Biol. Evol.">
        <title>Distinct Expression and Methylation Patterns for Genes with Different Fates following a Single Whole-Genome Duplication in Flowering Plants.</title>
        <authorList>
            <person name="Shi T."/>
            <person name="Rahmani R.S."/>
            <person name="Gugger P.F."/>
            <person name="Wang M."/>
            <person name="Li H."/>
            <person name="Zhang Y."/>
            <person name="Li Z."/>
            <person name="Wang Q."/>
            <person name="Van de Peer Y."/>
            <person name="Marchal K."/>
            <person name="Chen J."/>
        </authorList>
    </citation>
    <scope>NUCLEOTIDE SEQUENCE [LARGE SCALE GENOMIC DNA]</scope>
    <source>
        <tissue evidence="2">Leaf</tissue>
    </source>
</reference>
<keyword evidence="1" id="KW-1133">Transmembrane helix</keyword>
<keyword evidence="1" id="KW-0812">Transmembrane</keyword>
<comment type="caution">
    <text evidence="2">The sequence shown here is derived from an EMBL/GenBank/DDBJ whole genome shotgun (WGS) entry which is preliminary data.</text>
</comment>
<dbReference type="EMBL" id="DUZY01000003">
    <property type="protein sequence ID" value="DAD30519.1"/>
    <property type="molecule type" value="Genomic_DNA"/>
</dbReference>
<sequence>MRGSQEQEGELQQQFKNLEQEWHSYNYKRPNRERLYPHSAEAKSTTNNILQLSETSTKNVISSLRHRNSPSEGGRKVRKNDLVLKEILRDRRVAMESCKLMGRSLFDALEDASKMGCRGEDEICSVCSSVLNQASEIKSLYASSIHVDNDDDDKEDDPRSVSGYFNSSTCPFVEQEKEKLAVGVEKVEREKNGVGVEEKRIAANGGGGYEGRLIVVMGWLAILLMVFTLGIISWRSFHGYGDEDGEILIPT</sequence>
<name>A0A822YGX2_NELNU</name>
<feature type="transmembrane region" description="Helical" evidence="1">
    <location>
        <begin position="213"/>
        <end position="234"/>
    </location>
</feature>
<gene>
    <name evidence="2" type="ORF">HUJ06_009370</name>
</gene>
<organism evidence="2 3">
    <name type="scientific">Nelumbo nucifera</name>
    <name type="common">Sacred lotus</name>
    <dbReference type="NCBI Taxonomy" id="4432"/>
    <lineage>
        <taxon>Eukaryota</taxon>
        <taxon>Viridiplantae</taxon>
        <taxon>Streptophyta</taxon>
        <taxon>Embryophyta</taxon>
        <taxon>Tracheophyta</taxon>
        <taxon>Spermatophyta</taxon>
        <taxon>Magnoliopsida</taxon>
        <taxon>Proteales</taxon>
        <taxon>Nelumbonaceae</taxon>
        <taxon>Nelumbo</taxon>
    </lineage>
</organism>